<evidence type="ECO:0000313" key="3">
    <source>
        <dbReference type="Proteomes" id="UP000199029"/>
    </source>
</evidence>
<proteinExistence type="predicted"/>
<sequence>MQQPSSPAQTKVATFLRTADRDLETAETLAQHSPHLYESIGFSCQQATEKYLKAALFRYGLPAPFIHDLTSLASGLASKVHFDQDDVSAATILNSFAVKWRYESDDAPDFTVAELLAMAYRFQNKLRPLAAAFIL</sequence>
<evidence type="ECO:0000313" key="2">
    <source>
        <dbReference type="EMBL" id="SFQ66676.1"/>
    </source>
</evidence>
<accession>A0A1I6AD71</accession>
<dbReference type="STRING" id="1227077.SAMN04515668_3571"/>
<protein>
    <submittedName>
        <fullName evidence="2">HEPN domain-containing protein</fullName>
    </submittedName>
</protein>
<dbReference type="RefSeq" id="WP_092676671.1">
    <property type="nucleotide sequence ID" value="NZ_FOXS01000005.1"/>
</dbReference>
<dbReference type="Proteomes" id="UP000199029">
    <property type="component" value="Unassembled WGS sequence"/>
</dbReference>
<dbReference type="OrthoDB" id="9808176at2"/>
<feature type="domain" description="HEPN" evidence="1">
    <location>
        <begin position="16"/>
        <end position="126"/>
    </location>
</feature>
<gene>
    <name evidence="2" type="ORF">SAMN04515668_3571</name>
</gene>
<keyword evidence="3" id="KW-1185">Reference proteome</keyword>
<evidence type="ECO:0000259" key="1">
    <source>
        <dbReference type="SMART" id="SM00748"/>
    </source>
</evidence>
<dbReference type="Gene3D" id="1.20.120.330">
    <property type="entry name" value="Nucleotidyltransferases domain 2"/>
    <property type="match status" value="1"/>
</dbReference>
<dbReference type="SMART" id="SM00748">
    <property type="entry name" value="HEPN"/>
    <property type="match status" value="1"/>
</dbReference>
<organism evidence="2 3">
    <name type="scientific">Hymenobacter arizonensis</name>
    <name type="common">Siccationidurans arizonensis</name>
    <dbReference type="NCBI Taxonomy" id="1227077"/>
    <lineage>
        <taxon>Bacteria</taxon>
        <taxon>Pseudomonadati</taxon>
        <taxon>Bacteroidota</taxon>
        <taxon>Cytophagia</taxon>
        <taxon>Cytophagales</taxon>
        <taxon>Hymenobacteraceae</taxon>
        <taxon>Hymenobacter</taxon>
    </lineage>
</organism>
<dbReference type="SUPFAM" id="SSF81593">
    <property type="entry name" value="Nucleotidyltransferase substrate binding subunit/domain"/>
    <property type="match status" value="1"/>
</dbReference>
<dbReference type="Pfam" id="PF05168">
    <property type="entry name" value="HEPN"/>
    <property type="match status" value="1"/>
</dbReference>
<dbReference type="AlphaFoldDB" id="A0A1I6AD71"/>
<name>A0A1I6AD71_HYMAR</name>
<dbReference type="InterPro" id="IPR007842">
    <property type="entry name" value="HEPN_dom"/>
</dbReference>
<reference evidence="3" key="1">
    <citation type="submission" date="2016-10" db="EMBL/GenBank/DDBJ databases">
        <authorList>
            <person name="Varghese N."/>
            <person name="Submissions S."/>
        </authorList>
    </citation>
    <scope>NUCLEOTIDE SEQUENCE [LARGE SCALE GENOMIC DNA]</scope>
    <source>
        <strain evidence="3">OR362-8,ATCC BAA-1266,JCM 13504</strain>
    </source>
</reference>
<dbReference type="EMBL" id="FOXS01000005">
    <property type="protein sequence ID" value="SFQ66676.1"/>
    <property type="molecule type" value="Genomic_DNA"/>
</dbReference>